<gene>
    <name evidence="2" type="ordered locus">EUBREC_0756</name>
</gene>
<sequence length="495" mass="56321">MKRAICFILCAITIMSSTYTALATETTDISYNTLSVEFSDNLGTAEDLNVMVTENHLYVDAEQLGDRLGYQVEVGNEYVAIYNKNFSNTVPYGLTTFYYDSTKVRHMLFNKMVDYEAPFKIVKNSDGVWIPFEFSLLLLNSSDVVLDNQVHIEMPQKNIVDIYMDILKNNDRYLFDWKSDAGASEGSIFAMGTGAYFVQVFSGILDKDGASWSQLIDSFYLKMDSYDRKYAESFARMFCTYSDEELTLNAKAMKEKMKPFNGDNWVAKSIKKVDDIIDDNIGDLSEKTADLKKKIDVENGTSVAKFNKSYQELDKMCNTADYFSDMTDPFLTVSKEFKNVTSFLDVFYKISEVIGYASEFKNQDEFAVKSLDTLIKKSDSSCVMSKAMKDSMGDYKKTLETDIVAYSAYNYLMNNMTDLFTDTIDISTTILDMDSKLYLLAWDIAKGAIPLVKNSLSNTDCFLQSMYAGIIQSDTFSTYINKRKHRCTRGTNEIK</sequence>
<organism evidence="2 3">
    <name type="scientific">Agathobacter rectalis (strain ATCC 33656 / DSM 3377 / JCM 17463 / KCTC 5835 / VPI 0990)</name>
    <name type="common">Eubacterium rectale</name>
    <dbReference type="NCBI Taxonomy" id="515619"/>
    <lineage>
        <taxon>Bacteria</taxon>
        <taxon>Bacillati</taxon>
        <taxon>Bacillota</taxon>
        <taxon>Clostridia</taxon>
        <taxon>Lachnospirales</taxon>
        <taxon>Lachnospiraceae</taxon>
        <taxon>Agathobacter</taxon>
    </lineage>
</organism>
<evidence type="ECO:0000256" key="1">
    <source>
        <dbReference type="SAM" id="SignalP"/>
    </source>
</evidence>
<evidence type="ECO:0000313" key="2">
    <source>
        <dbReference type="EMBL" id="ACR74542.1"/>
    </source>
</evidence>
<name>C4ZEM6_AGARV</name>
<dbReference type="STRING" id="515619.EUBREC_0756"/>
<feature type="signal peptide" evidence="1">
    <location>
        <begin position="1"/>
        <end position="23"/>
    </location>
</feature>
<dbReference type="AlphaFoldDB" id="C4ZEM6"/>
<dbReference type="KEGG" id="ere:EUBREC_0756"/>
<dbReference type="RefSeq" id="WP_012741658.1">
    <property type="nucleotide sequence ID" value="NC_012781.1"/>
</dbReference>
<dbReference type="GeneID" id="86987635"/>
<evidence type="ECO:0000313" key="3">
    <source>
        <dbReference type="Proteomes" id="UP000001477"/>
    </source>
</evidence>
<dbReference type="Proteomes" id="UP000001477">
    <property type="component" value="Chromosome"/>
</dbReference>
<dbReference type="EMBL" id="CP001107">
    <property type="protein sequence ID" value="ACR74542.1"/>
    <property type="molecule type" value="Genomic_DNA"/>
</dbReference>
<dbReference type="HOGENOM" id="CLU_550677_0_0_9"/>
<accession>C4ZEM6</accession>
<feature type="chain" id="PRO_5002945227" evidence="1">
    <location>
        <begin position="24"/>
        <end position="495"/>
    </location>
</feature>
<keyword evidence="1" id="KW-0732">Signal</keyword>
<reference evidence="2 3" key="1">
    <citation type="journal article" date="2009" name="Proc. Natl. Acad. Sci. U.S.A.">
        <title>Characterizing a model human gut microbiota composed of members of its two dominant bacterial phyla.</title>
        <authorList>
            <person name="Mahowald M.A."/>
            <person name="Rey F.E."/>
            <person name="Seedorf H."/>
            <person name="Turnbaugh P.J."/>
            <person name="Fulton R.S."/>
            <person name="Wollam A."/>
            <person name="Shah N."/>
            <person name="Wang C."/>
            <person name="Magrini V."/>
            <person name="Wilson R.K."/>
            <person name="Cantarel B.L."/>
            <person name="Coutinho P.M."/>
            <person name="Henrissat B."/>
            <person name="Crock L.W."/>
            <person name="Russell A."/>
            <person name="Verberkmoes N.C."/>
            <person name="Hettich R.L."/>
            <person name="Gordon J.I."/>
        </authorList>
    </citation>
    <scope>NUCLEOTIDE SEQUENCE [LARGE SCALE GENOMIC DNA]</scope>
    <source>
        <strain evidence="3">ATCC 33656 / DSM 3377 / JCM 17463 / KCTC 5835 / LMG 30912 / VPI 0990</strain>
    </source>
</reference>
<dbReference type="PaxDb" id="515619-EUBREC_0756"/>
<proteinExistence type="predicted"/>
<protein>
    <submittedName>
        <fullName evidence="2">Uncharacterized protein</fullName>
    </submittedName>
</protein>